<gene>
    <name evidence="1" type="primary">P0482D04.20</name>
</gene>
<dbReference type="AlphaFoldDB" id="Q8S1X4"/>
<reference evidence="1" key="1">
    <citation type="submission" date="2001-02" db="EMBL/GenBank/DDBJ databases">
        <title>Oryza sativa nipponbare(GA3) genomic DNA, chromosome 1, PAC clone:P0482D04.</title>
        <authorList>
            <person name="Sasaki T."/>
            <person name="Matsumoto T."/>
            <person name="Yamamoto K."/>
        </authorList>
    </citation>
    <scope>NUCLEOTIDE SEQUENCE</scope>
</reference>
<accession>Q8S1X4</accession>
<organism evidence="1">
    <name type="scientific">Oryza sativa subsp. japonica</name>
    <name type="common">Rice</name>
    <dbReference type="NCBI Taxonomy" id="39947"/>
    <lineage>
        <taxon>Eukaryota</taxon>
        <taxon>Viridiplantae</taxon>
        <taxon>Streptophyta</taxon>
        <taxon>Embryophyta</taxon>
        <taxon>Tracheophyta</taxon>
        <taxon>Spermatophyta</taxon>
        <taxon>Magnoliopsida</taxon>
        <taxon>Liliopsida</taxon>
        <taxon>Poales</taxon>
        <taxon>Poaceae</taxon>
        <taxon>BOP clade</taxon>
        <taxon>Oryzoideae</taxon>
        <taxon>Oryzeae</taxon>
        <taxon>Oryzinae</taxon>
        <taxon>Oryza</taxon>
        <taxon>Oryza sativa</taxon>
    </lineage>
</organism>
<evidence type="ECO:0000313" key="1">
    <source>
        <dbReference type="EMBL" id="BAB89673.1"/>
    </source>
</evidence>
<name>Q8S1X4_ORYSJ</name>
<dbReference type="EMBL" id="AP003262">
    <property type="protein sequence ID" value="BAB89673.1"/>
    <property type="molecule type" value="Genomic_DNA"/>
</dbReference>
<sequence length="82" mass="9411">MPIRHIGYEVVKSVEDQNRCSSTRKQELIETKRKTLSIRGNPHEAHQPNPTTYVVSYCRIRLNRLTLSNSDSADPGRSRFGL</sequence>
<protein>
    <submittedName>
        <fullName evidence="1">p0482D04.20 protein</fullName>
    </submittedName>
</protein>
<proteinExistence type="predicted"/>